<dbReference type="GO" id="GO:0005549">
    <property type="term" value="F:odorant binding"/>
    <property type="evidence" value="ECO:0007669"/>
    <property type="project" value="InterPro"/>
</dbReference>
<dbReference type="GO" id="GO:0007608">
    <property type="term" value="P:sensory perception of smell"/>
    <property type="evidence" value="ECO:0007669"/>
    <property type="project" value="TreeGrafter"/>
</dbReference>
<evidence type="ECO:0000256" key="1">
    <source>
        <dbReference type="SAM" id="SignalP"/>
    </source>
</evidence>
<accession>A0AAW2EWZ1</accession>
<name>A0AAW2EWZ1_9HYME</name>
<dbReference type="GO" id="GO:0035275">
    <property type="term" value="F:dibutyl phthalate binding"/>
    <property type="evidence" value="ECO:0007669"/>
    <property type="project" value="TreeGrafter"/>
</dbReference>
<dbReference type="InterPro" id="IPR036728">
    <property type="entry name" value="PBP_GOBP_sf"/>
</dbReference>
<dbReference type="CDD" id="cd23992">
    <property type="entry name" value="PBP_GOBP"/>
    <property type="match status" value="1"/>
</dbReference>
<gene>
    <name evidence="2" type="ORF">PUN28_015087</name>
</gene>
<protein>
    <submittedName>
        <fullName evidence="2">Uncharacterized protein</fullName>
    </submittedName>
</protein>
<reference evidence="2 3" key="1">
    <citation type="submission" date="2023-03" db="EMBL/GenBank/DDBJ databases">
        <title>High recombination rates correlate with genetic variation in Cardiocondyla obscurior ants.</title>
        <authorList>
            <person name="Errbii M."/>
        </authorList>
    </citation>
    <scope>NUCLEOTIDE SEQUENCE [LARGE SCALE GENOMIC DNA]</scope>
    <source>
        <strain evidence="2">Alpha-2009</strain>
        <tissue evidence="2">Whole body</tissue>
    </source>
</reference>
<dbReference type="Gene3D" id="1.10.238.20">
    <property type="entry name" value="Pheromone/general odorant binding protein domain"/>
    <property type="match status" value="1"/>
</dbReference>
<dbReference type="SMART" id="SM00708">
    <property type="entry name" value="PhBP"/>
    <property type="match status" value="1"/>
</dbReference>
<organism evidence="2 3">
    <name type="scientific">Cardiocondyla obscurior</name>
    <dbReference type="NCBI Taxonomy" id="286306"/>
    <lineage>
        <taxon>Eukaryota</taxon>
        <taxon>Metazoa</taxon>
        <taxon>Ecdysozoa</taxon>
        <taxon>Arthropoda</taxon>
        <taxon>Hexapoda</taxon>
        <taxon>Insecta</taxon>
        <taxon>Pterygota</taxon>
        <taxon>Neoptera</taxon>
        <taxon>Endopterygota</taxon>
        <taxon>Hymenoptera</taxon>
        <taxon>Apocrita</taxon>
        <taxon>Aculeata</taxon>
        <taxon>Formicoidea</taxon>
        <taxon>Formicidae</taxon>
        <taxon>Myrmicinae</taxon>
        <taxon>Cardiocondyla</taxon>
    </lineage>
</organism>
<dbReference type="AlphaFoldDB" id="A0AAW2EWZ1"/>
<dbReference type="EMBL" id="JADYXP020000016">
    <property type="protein sequence ID" value="KAL0108298.1"/>
    <property type="molecule type" value="Genomic_DNA"/>
</dbReference>
<dbReference type="PANTHER" id="PTHR21364">
    <property type="entry name" value="GENERAL ODORANT-BINDING PROTEIN 19A"/>
    <property type="match status" value="1"/>
</dbReference>
<sequence>MCARLVIYTIIVVLVAVNQADAVMTMEQIRKTAMTMRNSCITKSHADAGVVAAIQNGEFPDDNQSLKCYTLCVMKAMRTFKNGRIDDGMMIKQMDLMMPPEMAVPLKASTTKCVGESAPAGDDCETTYQFVKCCYRTDPSNFFFP</sequence>
<dbReference type="SUPFAM" id="SSF47565">
    <property type="entry name" value="Insect pheromone/odorant-binding proteins"/>
    <property type="match status" value="1"/>
</dbReference>
<proteinExistence type="predicted"/>
<feature type="signal peptide" evidence="1">
    <location>
        <begin position="1"/>
        <end position="22"/>
    </location>
</feature>
<dbReference type="Pfam" id="PF01395">
    <property type="entry name" value="PBP_GOBP"/>
    <property type="match status" value="1"/>
</dbReference>
<dbReference type="InterPro" id="IPR006170">
    <property type="entry name" value="PBP/GOBP"/>
</dbReference>
<evidence type="ECO:0000313" key="2">
    <source>
        <dbReference type="EMBL" id="KAL0108298.1"/>
    </source>
</evidence>
<comment type="caution">
    <text evidence="2">The sequence shown here is derived from an EMBL/GenBank/DDBJ whole genome shotgun (WGS) entry which is preliminary data.</text>
</comment>
<dbReference type="GO" id="GO:0042048">
    <property type="term" value="P:olfactory behavior"/>
    <property type="evidence" value="ECO:0007669"/>
    <property type="project" value="TreeGrafter"/>
</dbReference>
<dbReference type="Proteomes" id="UP001430953">
    <property type="component" value="Unassembled WGS sequence"/>
</dbReference>
<dbReference type="GO" id="GO:0005576">
    <property type="term" value="C:extracellular region"/>
    <property type="evidence" value="ECO:0007669"/>
    <property type="project" value="TreeGrafter"/>
</dbReference>
<dbReference type="PANTHER" id="PTHR21364:SF1">
    <property type="entry name" value="GENERAL ODORANT-BINDING PROTEIN LUSH"/>
    <property type="match status" value="1"/>
</dbReference>
<keyword evidence="1" id="KW-0732">Signal</keyword>
<evidence type="ECO:0000313" key="3">
    <source>
        <dbReference type="Proteomes" id="UP001430953"/>
    </source>
</evidence>
<feature type="chain" id="PRO_5043340637" evidence="1">
    <location>
        <begin position="23"/>
        <end position="145"/>
    </location>
</feature>
<keyword evidence="3" id="KW-1185">Reference proteome</keyword>